<proteinExistence type="predicted"/>
<protein>
    <recommendedName>
        <fullName evidence="3">DUF982 domain-containing protein</fullName>
    </recommendedName>
</protein>
<name>A0ABU0S6Q9_9HYPH</name>
<dbReference type="RefSeq" id="WP_307276500.1">
    <property type="nucleotide sequence ID" value="NZ_JAUSZT010000002.1"/>
</dbReference>
<evidence type="ECO:0008006" key="3">
    <source>
        <dbReference type="Google" id="ProtNLM"/>
    </source>
</evidence>
<accession>A0ABU0S6Q9</accession>
<evidence type="ECO:0000313" key="1">
    <source>
        <dbReference type="EMBL" id="MDQ0995363.1"/>
    </source>
</evidence>
<evidence type="ECO:0000313" key="2">
    <source>
        <dbReference type="Proteomes" id="UP001237780"/>
    </source>
</evidence>
<reference evidence="1 2" key="1">
    <citation type="submission" date="2023-07" db="EMBL/GenBank/DDBJ databases">
        <title>Comparative genomics of wheat-associated soil bacteria to identify genetic determinants of phenazine resistance.</title>
        <authorList>
            <person name="Mouncey N."/>
        </authorList>
    </citation>
    <scope>NUCLEOTIDE SEQUENCE [LARGE SCALE GENOMIC DNA]</scope>
    <source>
        <strain evidence="1 2">W4I11</strain>
    </source>
</reference>
<organism evidence="1 2">
    <name type="scientific">Phyllobacterium ifriqiyense</name>
    <dbReference type="NCBI Taxonomy" id="314238"/>
    <lineage>
        <taxon>Bacteria</taxon>
        <taxon>Pseudomonadati</taxon>
        <taxon>Pseudomonadota</taxon>
        <taxon>Alphaproteobacteria</taxon>
        <taxon>Hyphomicrobiales</taxon>
        <taxon>Phyllobacteriaceae</taxon>
        <taxon>Phyllobacterium</taxon>
    </lineage>
</organism>
<comment type="caution">
    <text evidence="1">The sequence shown here is derived from an EMBL/GenBank/DDBJ whole genome shotgun (WGS) entry which is preliminary data.</text>
</comment>
<keyword evidence="2" id="KW-1185">Reference proteome</keyword>
<dbReference type="InterPro" id="IPR010385">
    <property type="entry name" value="DUF982"/>
</dbReference>
<gene>
    <name evidence="1" type="ORF">QFZ34_000540</name>
</gene>
<sequence>MSEEFAPVRVEGPSPSEIHVIDTVADALGFLYSLWPGETPKRALAEQACVEALAGKITPATARQIFYDAAEDAGILAEN</sequence>
<dbReference type="Proteomes" id="UP001237780">
    <property type="component" value="Unassembled WGS sequence"/>
</dbReference>
<dbReference type="EMBL" id="JAUSZT010000002">
    <property type="protein sequence ID" value="MDQ0995363.1"/>
    <property type="molecule type" value="Genomic_DNA"/>
</dbReference>
<dbReference type="Pfam" id="PF06169">
    <property type="entry name" value="DUF982"/>
    <property type="match status" value="1"/>
</dbReference>
<dbReference type="Gene3D" id="6.10.250.730">
    <property type="match status" value="1"/>
</dbReference>